<dbReference type="Proteomes" id="UP001159363">
    <property type="component" value="Chromosome 3"/>
</dbReference>
<organism evidence="1 2">
    <name type="scientific">Dryococelus australis</name>
    <dbReference type="NCBI Taxonomy" id="614101"/>
    <lineage>
        <taxon>Eukaryota</taxon>
        <taxon>Metazoa</taxon>
        <taxon>Ecdysozoa</taxon>
        <taxon>Arthropoda</taxon>
        <taxon>Hexapoda</taxon>
        <taxon>Insecta</taxon>
        <taxon>Pterygota</taxon>
        <taxon>Neoptera</taxon>
        <taxon>Polyneoptera</taxon>
        <taxon>Phasmatodea</taxon>
        <taxon>Verophasmatodea</taxon>
        <taxon>Anareolatae</taxon>
        <taxon>Phasmatidae</taxon>
        <taxon>Eurycanthinae</taxon>
        <taxon>Dryococelus</taxon>
    </lineage>
</organism>
<accession>A0ABQ9I142</accession>
<evidence type="ECO:0000313" key="2">
    <source>
        <dbReference type="Proteomes" id="UP001159363"/>
    </source>
</evidence>
<comment type="caution">
    <text evidence="1">The sequence shown here is derived from an EMBL/GenBank/DDBJ whole genome shotgun (WGS) entry which is preliminary data.</text>
</comment>
<protein>
    <submittedName>
        <fullName evidence="1">Uncharacterized protein</fullName>
    </submittedName>
</protein>
<gene>
    <name evidence="1" type="ORF">PR048_009845</name>
</gene>
<dbReference type="EMBL" id="JARBHB010000003">
    <property type="protein sequence ID" value="KAJ8890337.1"/>
    <property type="molecule type" value="Genomic_DNA"/>
</dbReference>
<sequence>MKEVGWSSLKDRRKVEPLVRMYRLVNEEGGWGGLHCKLSKGVFRGRGNNIHACEVCEGVECVEGGIGIRERGWLNPGREWKRSLLGEGEVRELATGRIKATLDHKKVVIDLSDKQLDEATITILSKGMNFAVTPTTLPIEDLVYVVESSILHLPVTLANEIRAETSRILRKAKLPLPNEKRALKDLCSDTEIKILRVDKGNAAVVVNNCDYNTTISNLLSDAVYSSANRNPLGKIDTSAEKLVKDSSIEEKKKKQLIVKDSRTPAFYDLPKIHKPDVLLQSIVSAVGSHSSADQIPQQNPATSLTLSGLTHTKLPTCIGPVVAERLACLSPNELNQVQSLVGSRPGFRMCELCWTMLLVAGLHVDLPLPSFSFRRYFILTSITVISSQDLAVAICPNLLIHSLT</sequence>
<proteinExistence type="predicted"/>
<keyword evidence="2" id="KW-1185">Reference proteome</keyword>
<evidence type="ECO:0000313" key="1">
    <source>
        <dbReference type="EMBL" id="KAJ8890337.1"/>
    </source>
</evidence>
<name>A0ABQ9I142_9NEOP</name>
<reference evidence="1 2" key="1">
    <citation type="submission" date="2023-02" db="EMBL/GenBank/DDBJ databases">
        <title>LHISI_Scaffold_Assembly.</title>
        <authorList>
            <person name="Stuart O.P."/>
            <person name="Cleave R."/>
            <person name="Magrath M.J.L."/>
            <person name="Mikheyev A.S."/>
        </authorList>
    </citation>
    <scope>NUCLEOTIDE SEQUENCE [LARGE SCALE GENOMIC DNA]</scope>
    <source>
        <strain evidence="1">Daus_M_001</strain>
        <tissue evidence="1">Leg muscle</tissue>
    </source>
</reference>